<evidence type="ECO:0000313" key="2">
    <source>
        <dbReference type="Proteomes" id="UP000516437"/>
    </source>
</evidence>
<evidence type="ECO:0000313" key="1">
    <source>
        <dbReference type="EMBL" id="KAB1216151.1"/>
    </source>
</evidence>
<comment type="caution">
    <text evidence="1">The sequence shown here is derived from an EMBL/GenBank/DDBJ whole genome shotgun (WGS) entry which is preliminary data.</text>
</comment>
<accession>A0A6A1VTC3</accession>
<name>A0A6A1VTC3_9ROSI</name>
<dbReference type="Proteomes" id="UP000516437">
    <property type="component" value="Chromosome 4"/>
</dbReference>
<protein>
    <submittedName>
        <fullName evidence="1">Uncharacterized protein</fullName>
    </submittedName>
</protein>
<dbReference type="EMBL" id="RXIC02000022">
    <property type="protein sequence ID" value="KAB1216151.1"/>
    <property type="molecule type" value="Genomic_DNA"/>
</dbReference>
<keyword evidence="2" id="KW-1185">Reference proteome</keyword>
<gene>
    <name evidence="1" type="ORF">CJ030_MR4G011968</name>
</gene>
<organism evidence="1 2">
    <name type="scientific">Morella rubra</name>
    <name type="common">Chinese bayberry</name>
    <dbReference type="NCBI Taxonomy" id="262757"/>
    <lineage>
        <taxon>Eukaryota</taxon>
        <taxon>Viridiplantae</taxon>
        <taxon>Streptophyta</taxon>
        <taxon>Embryophyta</taxon>
        <taxon>Tracheophyta</taxon>
        <taxon>Spermatophyta</taxon>
        <taxon>Magnoliopsida</taxon>
        <taxon>eudicotyledons</taxon>
        <taxon>Gunneridae</taxon>
        <taxon>Pentapetalae</taxon>
        <taxon>rosids</taxon>
        <taxon>fabids</taxon>
        <taxon>Fagales</taxon>
        <taxon>Myricaceae</taxon>
        <taxon>Morella</taxon>
    </lineage>
</organism>
<dbReference type="OrthoDB" id="1559178at2759"/>
<reference evidence="1 2" key="1">
    <citation type="journal article" date="2019" name="Plant Biotechnol. J.">
        <title>The red bayberry genome and genetic basis of sex determination.</title>
        <authorList>
            <person name="Jia H.M."/>
            <person name="Jia H.J."/>
            <person name="Cai Q.L."/>
            <person name="Wang Y."/>
            <person name="Zhao H.B."/>
            <person name="Yang W.F."/>
            <person name="Wang G.Y."/>
            <person name="Li Y.H."/>
            <person name="Zhan D.L."/>
            <person name="Shen Y.T."/>
            <person name="Niu Q.F."/>
            <person name="Chang L."/>
            <person name="Qiu J."/>
            <person name="Zhao L."/>
            <person name="Xie H.B."/>
            <person name="Fu W.Y."/>
            <person name="Jin J."/>
            <person name="Li X.W."/>
            <person name="Jiao Y."/>
            <person name="Zhou C.C."/>
            <person name="Tu T."/>
            <person name="Chai C.Y."/>
            <person name="Gao J.L."/>
            <person name="Fan L.J."/>
            <person name="van de Weg E."/>
            <person name="Wang J.Y."/>
            <person name="Gao Z.S."/>
        </authorList>
    </citation>
    <scope>NUCLEOTIDE SEQUENCE [LARGE SCALE GENOMIC DNA]</scope>
    <source>
        <tissue evidence="1">Leaves</tissue>
    </source>
</reference>
<sequence>MVLEFYAGILQVAHLEEPSMEVTVRNVQVTFSRDKLARFLGYERNMMAFPNLPLQDEDRPTKVEIFRTLLGLNTTILEGSYMQYEMMLPFWRIMHLILCSTIDPKKHTTELSYHRAEFMYLVVVRGGAC</sequence>
<proteinExistence type="predicted"/>
<dbReference type="AlphaFoldDB" id="A0A6A1VTC3"/>